<dbReference type="Pfam" id="PF01098">
    <property type="entry name" value="FTSW_RODA_SPOVE"/>
    <property type="match status" value="1"/>
</dbReference>
<feature type="transmembrane region" description="Helical" evidence="23">
    <location>
        <begin position="363"/>
        <end position="387"/>
    </location>
</feature>
<dbReference type="PANTHER" id="PTHR30474">
    <property type="entry name" value="CELL CYCLE PROTEIN"/>
    <property type="match status" value="1"/>
</dbReference>
<feature type="transmembrane region" description="Helical" evidence="23">
    <location>
        <begin position="333"/>
        <end position="356"/>
    </location>
</feature>
<keyword evidence="4" id="KW-0132">Cell division</keyword>
<evidence type="ECO:0000256" key="18">
    <source>
        <dbReference type="ARBA" id="ARBA00041418"/>
    </source>
</evidence>
<comment type="function">
    <text evidence="21">Peptidoglycan polymerase that is essential for cell division.</text>
</comment>
<evidence type="ECO:0000256" key="13">
    <source>
        <dbReference type="ARBA" id="ARBA00023316"/>
    </source>
</evidence>
<keyword evidence="12" id="KW-0131">Cell cycle</keyword>
<dbReference type="Proteomes" id="UP000598426">
    <property type="component" value="Unassembled WGS sequence"/>
</dbReference>
<dbReference type="EMBL" id="JACXZS010000002">
    <property type="protein sequence ID" value="MBD3940730.1"/>
    <property type="molecule type" value="Genomic_DNA"/>
</dbReference>
<evidence type="ECO:0000256" key="4">
    <source>
        <dbReference type="ARBA" id="ARBA00022618"/>
    </source>
</evidence>
<evidence type="ECO:0000256" key="7">
    <source>
        <dbReference type="ARBA" id="ARBA00022692"/>
    </source>
</evidence>
<evidence type="ECO:0000256" key="6">
    <source>
        <dbReference type="ARBA" id="ARBA00022679"/>
    </source>
</evidence>
<evidence type="ECO:0000256" key="5">
    <source>
        <dbReference type="ARBA" id="ARBA00022676"/>
    </source>
</evidence>
<keyword evidence="3" id="KW-1003">Cell membrane</keyword>
<feature type="region of interest" description="Disordered" evidence="22">
    <location>
        <begin position="1"/>
        <end position="45"/>
    </location>
</feature>
<evidence type="ECO:0000256" key="20">
    <source>
        <dbReference type="ARBA" id="ARBA00049902"/>
    </source>
</evidence>
<gene>
    <name evidence="24" type="primary">ftsW</name>
    <name evidence="24" type="ORF">IF188_03325</name>
</gene>
<evidence type="ECO:0000256" key="3">
    <source>
        <dbReference type="ARBA" id="ARBA00022475"/>
    </source>
</evidence>
<evidence type="ECO:0000256" key="12">
    <source>
        <dbReference type="ARBA" id="ARBA00023306"/>
    </source>
</evidence>
<feature type="transmembrane region" description="Helical" evidence="23">
    <location>
        <begin position="246"/>
        <end position="263"/>
    </location>
</feature>
<keyword evidence="11 23" id="KW-0472">Membrane</keyword>
<feature type="transmembrane region" description="Helical" evidence="23">
    <location>
        <begin position="201"/>
        <end position="218"/>
    </location>
</feature>
<comment type="subcellular location">
    <subcellularLocation>
        <location evidence="1">Cell membrane</location>
        <topology evidence="1">Multi-pass membrane protein</topology>
    </subcellularLocation>
</comment>
<evidence type="ECO:0000313" key="24">
    <source>
        <dbReference type="EMBL" id="MBD3940730.1"/>
    </source>
</evidence>
<evidence type="ECO:0000256" key="22">
    <source>
        <dbReference type="SAM" id="MobiDB-lite"/>
    </source>
</evidence>
<organism evidence="24 25">
    <name type="scientific">Microbacterium helvum</name>
    <dbReference type="NCBI Taxonomy" id="2773713"/>
    <lineage>
        <taxon>Bacteria</taxon>
        <taxon>Bacillati</taxon>
        <taxon>Actinomycetota</taxon>
        <taxon>Actinomycetes</taxon>
        <taxon>Micrococcales</taxon>
        <taxon>Microbacteriaceae</taxon>
        <taxon>Microbacterium</taxon>
    </lineage>
</organism>
<dbReference type="InterPro" id="IPR013437">
    <property type="entry name" value="FtsW"/>
</dbReference>
<evidence type="ECO:0000256" key="11">
    <source>
        <dbReference type="ARBA" id="ARBA00023136"/>
    </source>
</evidence>
<feature type="transmembrane region" description="Helical" evidence="23">
    <location>
        <begin position="399"/>
        <end position="421"/>
    </location>
</feature>
<evidence type="ECO:0000256" key="23">
    <source>
        <dbReference type="SAM" id="Phobius"/>
    </source>
</evidence>
<evidence type="ECO:0000256" key="16">
    <source>
        <dbReference type="ARBA" id="ARBA00038053"/>
    </source>
</evidence>
<keyword evidence="5" id="KW-0328">Glycosyltransferase</keyword>
<dbReference type="InterPro" id="IPR018365">
    <property type="entry name" value="Cell_cycle_FtsW-rel_CS"/>
</dbReference>
<feature type="transmembrane region" description="Helical" evidence="23">
    <location>
        <begin position="108"/>
        <end position="126"/>
    </location>
</feature>
<dbReference type="PROSITE" id="PS00428">
    <property type="entry name" value="FTSW_RODA_SPOVE"/>
    <property type="match status" value="1"/>
</dbReference>
<evidence type="ECO:0000256" key="15">
    <source>
        <dbReference type="ARBA" id="ARBA00033270"/>
    </source>
</evidence>
<accession>A0ABR8NJ65</accession>
<dbReference type="PANTHER" id="PTHR30474:SF2">
    <property type="entry name" value="PEPTIDOGLYCAN GLYCOSYLTRANSFERASE FTSW-RELATED"/>
    <property type="match status" value="1"/>
</dbReference>
<evidence type="ECO:0000256" key="9">
    <source>
        <dbReference type="ARBA" id="ARBA00022984"/>
    </source>
</evidence>
<feature type="transmembrane region" description="Helical" evidence="23">
    <location>
        <begin position="133"/>
        <end position="154"/>
    </location>
</feature>
<evidence type="ECO:0000256" key="8">
    <source>
        <dbReference type="ARBA" id="ARBA00022960"/>
    </source>
</evidence>
<comment type="catalytic activity">
    <reaction evidence="20">
        <text>[GlcNAc-(1-&gt;4)-Mur2Ac(oyl-L-Ala-gamma-D-Glu-L-Lys-D-Ala-D-Ala)](n)-di-trans,octa-cis-undecaprenyl diphosphate + beta-D-GlcNAc-(1-&gt;4)-Mur2Ac(oyl-L-Ala-gamma-D-Glu-L-Lys-D-Ala-D-Ala)-di-trans,octa-cis-undecaprenyl diphosphate = [GlcNAc-(1-&gt;4)-Mur2Ac(oyl-L-Ala-gamma-D-Glu-L-Lys-D-Ala-D-Ala)](n+1)-di-trans,octa-cis-undecaprenyl diphosphate + di-trans,octa-cis-undecaprenyl diphosphate + H(+)</text>
        <dbReference type="Rhea" id="RHEA:23708"/>
        <dbReference type="Rhea" id="RHEA-COMP:9602"/>
        <dbReference type="Rhea" id="RHEA-COMP:9603"/>
        <dbReference type="ChEBI" id="CHEBI:15378"/>
        <dbReference type="ChEBI" id="CHEBI:58405"/>
        <dbReference type="ChEBI" id="CHEBI:60033"/>
        <dbReference type="ChEBI" id="CHEBI:78435"/>
        <dbReference type="EC" id="2.4.99.28"/>
    </reaction>
</comment>
<keyword evidence="13" id="KW-0961">Cell wall biogenesis/degradation</keyword>
<comment type="pathway">
    <text evidence="2">Cell wall biogenesis; peptidoglycan biosynthesis.</text>
</comment>
<keyword evidence="9" id="KW-0573">Peptidoglycan synthesis</keyword>
<keyword evidence="8" id="KW-0133">Cell shape</keyword>
<feature type="transmembrane region" description="Helical" evidence="23">
    <location>
        <begin position="67"/>
        <end position="88"/>
    </location>
</feature>
<dbReference type="NCBIfam" id="TIGR02614">
    <property type="entry name" value="ftsW"/>
    <property type="match status" value="1"/>
</dbReference>
<protein>
    <recommendedName>
        <fullName evidence="17">Probable peptidoglycan glycosyltransferase FtsW</fullName>
        <ecNumber evidence="19">2.4.99.28</ecNumber>
    </recommendedName>
    <alternativeName>
        <fullName evidence="18">Cell division protein FtsW</fullName>
    </alternativeName>
    <alternativeName>
        <fullName evidence="15">Cell wall polymerase</fullName>
    </alternativeName>
    <alternativeName>
        <fullName evidence="14">Peptidoglycan polymerase</fullName>
    </alternativeName>
</protein>
<proteinExistence type="inferred from homology"/>
<sequence>MTTTEPPRTRATRPTPPRRTTPAPESAAAAKAAAPAAPEPAGDKPVRRGLAARVSLGRVFAPVPSEFLLIASTALLLTAFGLVMVLSATSATATAKGEAPWEMVLKQVMFAAISIPLMFIASRLPVAFYKRMAWPALIFGIAFQLLVFVPTLGIEMDGNRNWINIGGVQAQPSEFLKLGLAIWVAFVLFRKRTLLADWRHVYIPLVPVAALAIGTVIAGHDLGTAMILALIVLGALFFSGVKLRVFLLPTIGALAFIAFYFLTSADRMRRFFSFLNPNCLDDYYNDCYQPLHGIWGLASGGVFGLGLGNSREKYDWLPAAANDYIFAIIGEELGLIGCAVVLALFALFAVGAFHVIRKTDDSFVRIAAGGITVWIIGQALINIGVVLRVFPVMGVPLPFMSQGGTSLLSVLVACGVLLAFARSLPASVARREAAIAEARAARERAKLRAVR</sequence>
<evidence type="ECO:0000256" key="17">
    <source>
        <dbReference type="ARBA" id="ARBA00041185"/>
    </source>
</evidence>
<dbReference type="EC" id="2.4.99.28" evidence="19"/>
<evidence type="ECO:0000256" key="1">
    <source>
        <dbReference type="ARBA" id="ARBA00004651"/>
    </source>
</evidence>
<dbReference type="RefSeq" id="WP_191170384.1">
    <property type="nucleotide sequence ID" value="NZ_JACXZS010000002.1"/>
</dbReference>
<evidence type="ECO:0000256" key="10">
    <source>
        <dbReference type="ARBA" id="ARBA00022989"/>
    </source>
</evidence>
<comment type="caution">
    <text evidence="24">The sequence shown here is derived from an EMBL/GenBank/DDBJ whole genome shotgun (WGS) entry which is preliminary data.</text>
</comment>
<dbReference type="InterPro" id="IPR001182">
    <property type="entry name" value="FtsW/RodA"/>
</dbReference>
<feature type="transmembrane region" description="Helical" evidence="23">
    <location>
        <begin position="174"/>
        <end position="189"/>
    </location>
</feature>
<name>A0ABR8NJ65_9MICO</name>
<evidence type="ECO:0000256" key="2">
    <source>
        <dbReference type="ARBA" id="ARBA00004752"/>
    </source>
</evidence>
<keyword evidence="10 23" id="KW-1133">Transmembrane helix</keyword>
<evidence type="ECO:0000256" key="14">
    <source>
        <dbReference type="ARBA" id="ARBA00032370"/>
    </source>
</evidence>
<evidence type="ECO:0000313" key="25">
    <source>
        <dbReference type="Proteomes" id="UP000598426"/>
    </source>
</evidence>
<feature type="transmembrane region" description="Helical" evidence="23">
    <location>
        <begin position="224"/>
        <end position="241"/>
    </location>
</feature>
<keyword evidence="25" id="KW-1185">Reference proteome</keyword>
<feature type="compositionally biased region" description="Low complexity" evidence="22">
    <location>
        <begin position="20"/>
        <end position="40"/>
    </location>
</feature>
<reference evidence="24 25" key="1">
    <citation type="submission" date="2020-09" db="EMBL/GenBank/DDBJ databases">
        <title>Isolation and identification of active actinomycetes.</title>
        <authorList>
            <person name="Li X."/>
        </authorList>
    </citation>
    <scope>NUCLEOTIDE SEQUENCE [LARGE SCALE GENOMIC DNA]</scope>
    <source>
        <strain evidence="24 25">NEAU-LLC</strain>
    </source>
</reference>
<comment type="similarity">
    <text evidence="16">Belongs to the SEDS family. FtsW subfamily.</text>
</comment>
<keyword evidence="6" id="KW-0808">Transferase</keyword>
<evidence type="ECO:0000256" key="19">
    <source>
        <dbReference type="ARBA" id="ARBA00044770"/>
    </source>
</evidence>
<evidence type="ECO:0000256" key="21">
    <source>
        <dbReference type="ARBA" id="ARBA00049966"/>
    </source>
</evidence>
<keyword evidence="7 23" id="KW-0812">Transmembrane</keyword>